<dbReference type="AlphaFoldDB" id="A0A2S5TKL1"/>
<proteinExistence type="predicted"/>
<dbReference type="GO" id="GO:0004499">
    <property type="term" value="F:N,N-dimethylaniline monooxygenase activity"/>
    <property type="evidence" value="ECO:0007669"/>
    <property type="project" value="InterPro"/>
</dbReference>
<keyword evidence="2" id="KW-0274">FAD</keyword>
<dbReference type="Gene3D" id="3.50.50.60">
    <property type="entry name" value="FAD/NAD(P)-binding domain"/>
    <property type="match status" value="2"/>
</dbReference>
<evidence type="ECO:0000256" key="1">
    <source>
        <dbReference type="ARBA" id="ARBA00022630"/>
    </source>
</evidence>
<organism evidence="4 5">
    <name type="scientific">Solimonas fluminis</name>
    <dbReference type="NCBI Taxonomy" id="2086571"/>
    <lineage>
        <taxon>Bacteria</taxon>
        <taxon>Pseudomonadati</taxon>
        <taxon>Pseudomonadota</taxon>
        <taxon>Gammaproteobacteria</taxon>
        <taxon>Nevskiales</taxon>
        <taxon>Nevskiaceae</taxon>
        <taxon>Solimonas</taxon>
    </lineage>
</organism>
<dbReference type="InterPro" id="IPR020946">
    <property type="entry name" value="Flavin_mOase-like"/>
</dbReference>
<keyword evidence="3" id="KW-0560">Oxidoreductase</keyword>
<evidence type="ECO:0000256" key="2">
    <source>
        <dbReference type="ARBA" id="ARBA00022827"/>
    </source>
</evidence>
<dbReference type="GO" id="GO:0050660">
    <property type="term" value="F:flavin adenine dinucleotide binding"/>
    <property type="evidence" value="ECO:0007669"/>
    <property type="project" value="InterPro"/>
</dbReference>
<reference evidence="4 5" key="1">
    <citation type="submission" date="2018-02" db="EMBL/GenBank/DDBJ databases">
        <title>Genome sequencing of Solimonas sp. HR-BB.</title>
        <authorList>
            <person name="Lee Y."/>
            <person name="Jeon C.O."/>
        </authorList>
    </citation>
    <scope>NUCLEOTIDE SEQUENCE [LARGE SCALE GENOMIC DNA]</scope>
    <source>
        <strain evidence="4 5">HR-BB</strain>
    </source>
</reference>
<dbReference type="OrthoDB" id="312624at2"/>
<evidence type="ECO:0000256" key="3">
    <source>
        <dbReference type="ARBA" id="ARBA00023002"/>
    </source>
</evidence>
<gene>
    <name evidence="4" type="ORF">C3942_01005</name>
</gene>
<dbReference type="EMBL" id="PSNW01000001">
    <property type="protein sequence ID" value="PPE75501.1"/>
    <property type="molecule type" value="Genomic_DNA"/>
</dbReference>
<dbReference type="InterPro" id="IPR036188">
    <property type="entry name" value="FAD/NAD-bd_sf"/>
</dbReference>
<keyword evidence="5" id="KW-1185">Reference proteome</keyword>
<dbReference type="GO" id="GO:0050661">
    <property type="term" value="F:NADP binding"/>
    <property type="evidence" value="ECO:0007669"/>
    <property type="project" value="InterPro"/>
</dbReference>
<dbReference type="Proteomes" id="UP000238220">
    <property type="component" value="Unassembled WGS sequence"/>
</dbReference>
<sequence>MAFDSRGGRGGKGLSVLIVGTGFSGLGMAIQLKQAGFEDFTILERAGDVGGTWRDNSYPGCACDVQSHLYSYSFEPNPNWSRMFAPQPEIKAYLQHCARKYGLLPHIRYNAELVRAEYDEKDALWNVTTRAGETYSASVLVSGMGGLSTPAFPSIKGLEAFKGKMFHSAHWDHGHDLEGERVAVIGTGASAIQFVPKVAQKAARLDLYQRTATWILPKPDREISAAERLLFRRFPAAQRALRNSIYWMLESRVLGFVINPRVMKLVERQARGHIRRQVKDPVLRKKLTPDYTIGCKRILISDDFYPAVSRANVDVITDGIREIRAHSVVDVNGVEREVDTIILGTGFKAQDPMPRGAIFGRGGQDLLDAWTDGPEAYKGTTVAGFPNFYVLMGPNTGLGHSSMVYMIESQIQYVLDALQAMRRDGLRSLEVRPEAQARYNAGLQQKLGKAVWQSGCKSWYVNEAGKNTTLWPGFTFRFRELTRQVELVDYQTEPRVATAKA</sequence>
<comment type="caution">
    <text evidence="4">The sequence shown here is derived from an EMBL/GenBank/DDBJ whole genome shotgun (WGS) entry which is preliminary data.</text>
</comment>
<dbReference type="InterPro" id="IPR051209">
    <property type="entry name" value="FAD-bind_Monooxygenase_sf"/>
</dbReference>
<protein>
    <submittedName>
        <fullName evidence="4">4-hydroxyacetophenone monooxygenase</fullName>
    </submittedName>
</protein>
<accession>A0A2S5TKL1</accession>
<dbReference type="PANTHER" id="PTHR42877:SF4">
    <property type="entry name" value="FAD_NAD(P)-BINDING DOMAIN-CONTAINING PROTEIN-RELATED"/>
    <property type="match status" value="1"/>
</dbReference>
<dbReference type="PANTHER" id="PTHR42877">
    <property type="entry name" value="L-ORNITHINE N(5)-MONOOXYGENASE-RELATED"/>
    <property type="match status" value="1"/>
</dbReference>
<name>A0A2S5TKL1_9GAMM</name>
<dbReference type="RefSeq" id="WP_104228467.1">
    <property type="nucleotide sequence ID" value="NZ_PSNW01000001.1"/>
</dbReference>
<evidence type="ECO:0000313" key="5">
    <source>
        <dbReference type="Proteomes" id="UP000238220"/>
    </source>
</evidence>
<keyword evidence="4" id="KW-0503">Monooxygenase</keyword>
<dbReference type="Pfam" id="PF00743">
    <property type="entry name" value="FMO-like"/>
    <property type="match status" value="1"/>
</dbReference>
<keyword evidence="1" id="KW-0285">Flavoprotein</keyword>
<dbReference type="SUPFAM" id="SSF51905">
    <property type="entry name" value="FAD/NAD(P)-binding domain"/>
    <property type="match status" value="2"/>
</dbReference>
<evidence type="ECO:0000313" key="4">
    <source>
        <dbReference type="EMBL" id="PPE75501.1"/>
    </source>
</evidence>